<feature type="region of interest" description="Disordered" evidence="1">
    <location>
        <begin position="143"/>
        <end position="172"/>
    </location>
</feature>
<accession>A0A7C8YQJ1</accession>
<evidence type="ECO:0000259" key="3">
    <source>
        <dbReference type="Pfam" id="PF14111"/>
    </source>
</evidence>
<name>A0A7C8YQJ1_OPUST</name>
<feature type="domain" description="DUF4283" evidence="3">
    <location>
        <begin position="177"/>
        <end position="255"/>
    </location>
</feature>
<feature type="compositionally biased region" description="Polar residues" evidence="1">
    <location>
        <begin position="94"/>
        <end position="103"/>
    </location>
</feature>
<keyword evidence="2" id="KW-0812">Transmembrane</keyword>
<dbReference type="Pfam" id="PF14111">
    <property type="entry name" value="DUF4283"/>
    <property type="match status" value="1"/>
</dbReference>
<sequence length="264" mass="29293">MAFRSLLLWESLDLGDLTTRFWWYGLVLVVYSDFFCARAYCESRSGCLWWVPFVRVIVALYCSVQAALFIILLWLLLLVSDPSIMSAPSSSIPKTLSPQTDLHSPNVGSPSPPPLPSKPSSSSSVSYSEVLILGGGGQCSDPANINPTLNPQDNKVAQSPMSPPSDSHNQTHSASMHTLCLLGRPWGEAIPLPIVISKTRKDWGFVKGQLDYLDLGNGWIRFRFSNLQDITLVWKGRPWHVSGLNLVLRRWEPSLTHSLPQFSG</sequence>
<reference evidence="4" key="2">
    <citation type="submission" date="2020-07" db="EMBL/GenBank/DDBJ databases">
        <authorList>
            <person name="Vera ALvarez R."/>
            <person name="Arias-Moreno D.M."/>
            <person name="Jimenez-Jacinto V."/>
            <person name="Jimenez-Bremont J.F."/>
            <person name="Swaminathan K."/>
            <person name="Moose S.P."/>
            <person name="Guerrero-Gonzalez M.L."/>
            <person name="Marino-Ramirez L."/>
            <person name="Landsman D."/>
            <person name="Rodriguez-Kessler M."/>
            <person name="Delgado-Sanchez P."/>
        </authorList>
    </citation>
    <scope>NUCLEOTIDE SEQUENCE</scope>
    <source>
        <tissue evidence="4">Cladode</tissue>
    </source>
</reference>
<feature type="transmembrane region" description="Helical" evidence="2">
    <location>
        <begin position="20"/>
        <end position="41"/>
    </location>
</feature>
<evidence type="ECO:0000256" key="1">
    <source>
        <dbReference type="SAM" id="MobiDB-lite"/>
    </source>
</evidence>
<reference evidence="4" key="1">
    <citation type="journal article" date="2013" name="J. Plant Res.">
        <title>Effect of fungi and light on seed germination of three Opuntia species from semiarid lands of central Mexico.</title>
        <authorList>
            <person name="Delgado-Sanchez P."/>
            <person name="Jimenez-Bremont J.F."/>
            <person name="Guerrero-Gonzalez Mde L."/>
            <person name="Flores J."/>
        </authorList>
    </citation>
    <scope>NUCLEOTIDE SEQUENCE</scope>
    <source>
        <tissue evidence="4">Cladode</tissue>
    </source>
</reference>
<feature type="transmembrane region" description="Helical" evidence="2">
    <location>
        <begin position="53"/>
        <end position="79"/>
    </location>
</feature>
<feature type="region of interest" description="Disordered" evidence="1">
    <location>
        <begin position="90"/>
        <end position="123"/>
    </location>
</feature>
<keyword evidence="2" id="KW-0472">Membrane</keyword>
<protein>
    <recommendedName>
        <fullName evidence="3">DUF4283 domain-containing protein</fullName>
    </recommendedName>
</protein>
<keyword evidence="2" id="KW-1133">Transmembrane helix</keyword>
<evidence type="ECO:0000313" key="4">
    <source>
        <dbReference type="EMBL" id="MBA4623791.1"/>
    </source>
</evidence>
<dbReference type="InterPro" id="IPR025558">
    <property type="entry name" value="DUF4283"/>
</dbReference>
<proteinExistence type="predicted"/>
<evidence type="ECO:0000256" key="2">
    <source>
        <dbReference type="SAM" id="Phobius"/>
    </source>
</evidence>
<organism evidence="4">
    <name type="scientific">Opuntia streptacantha</name>
    <name type="common">Prickly pear cactus</name>
    <name type="synonym">Opuntia cardona</name>
    <dbReference type="NCBI Taxonomy" id="393608"/>
    <lineage>
        <taxon>Eukaryota</taxon>
        <taxon>Viridiplantae</taxon>
        <taxon>Streptophyta</taxon>
        <taxon>Embryophyta</taxon>
        <taxon>Tracheophyta</taxon>
        <taxon>Spermatophyta</taxon>
        <taxon>Magnoliopsida</taxon>
        <taxon>eudicotyledons</taxon>
        <taxon>Gunneridae</taxon>
        <taxon>Pentapetalae</taxon>
        <taxon>Caryophyllales</taxon>
        <taxon>Cactineae</taxon>
        <taxon>Cactaceae</taxon>
        <taxon>Opuntioideae</taxon>
        <taxon>Opuntia</taxon>
    </lineage>
</organism>
<dbReference type="EMBL" id="GISG01044944">
    <property type="protein sequence ID" value="MBA4623791.1"/>
    <property type="molecule type" value="Transcribed_RNA"/>
</dbReference>
<dbReference type="AlphaFoldDB" id="A0A7C8YQJ1"/>